<dbReference type="PANTHER" id="PTHR32134">
    <property type="entry name" value="FNIP REPEAT-CONTAINING PROTEIN"/>
    <property type="match status" value="1"/>
</dbReference>
<dbReference type="InterPro" id="IPR008615">
    <property type="entry name" value="FNIP"/>
</dbReference>
<dbReference type="EMBL" id="ADBJ01000017">
    <property type="protein sequence ID" value="EFA83003.1"/>
    <property type="molecule type" value="Genomic_DNA"/>
</dbReference>
<dbReference type="GeneID" id="31359271"/>
<reference evidence="1 2" key="1">
    <citation type="journal article" date="2011" name="Genome Res.">
        <title>Phylogeny-wide analysis of social amoeba genomes highlights ancient origins for complex intercellular communication.</title>
        <authorList>
            <person name="Heidel A.J."/>
            <person name="Lawal H.M."/>
            <person name="Felder M."/>
            <person name="Schilde C."/>
            <person name="Helps N.R."/>
            <person name="Tunggal B."/>
            <person name="Rivero F."/>
            <person name="John U."/>
            <person name="Schleicher M."/>
            <person name="Eichinger L."/>
            <person name="Platzer M."/>
            <person name="Noegel A.A."/>
            <person name="Schaap P."/>
            <person name="Gloeckner G."/>
        </authorList>
    </citation>
    <scope>NUCLEOTIDE SEQUENCE [LARGE SCALE GENOMIC DNA]</scope>
    <source>
        <strain evidence="2">ATCC 26659 / Pp 5 / PN500</strain>
    </source>
</reference>
<keyword evidence="2" id="KW-1185">Reference proteome</keyword>
<evidence type="ECO:0008006" key="3">
    <source>
        <dbReference type="Google" id="ProtNLM"/>
    </source>
</evidence>
<gene>
    <name evidence="1" type="ORF">PPL_03784</name>
</gene>
<evidence type="ECO:0000313" key="1">
    <source>
        <dbReference type="EMBL" id="EFA83003.1"/>
    </source>
</evidence>
<evidence type="ECO:0000313" key="2">
    <source>
        <dbReference type="Proteomes" id="UP000001396"/>
    </source>
</evidence>
<accession>D3B6N3</accession>
<dbReference type="InParanoid" id="D3B6N3"/>
<name>D3B6N3_HETP5</name>
<dbReference type="PANTHER" id="PTHR32134:SF169">
    <property type="entry name" value="FNIP REPEAT-CONTAINING PROTEIN-RELATED"/>
    <property type="match status" value="1"/>
</dbReference>
<dbReference type="Pfam" id="PF05725">
    <property type="entry name" value="FNIP"/>
    <property type="match status" value="2"/>
</dbReference>
<dbReference type="AlphaFoldDB" id="D3B6N3"/>
<comment type="caution">
    <text evidence="1">The sequence shown here is derived from an EMBL/GenBank/DDBJ whole genome shotgun (WGS) entry which is preliminary data.</text>
</comment>
<protein>
    <recommendedName>
        <fullName evidence="3">FNIP repeat-containing protein</fullName>
    </recommendedName>
</protein>
<dbReference type="Proteomes" id="UP000001396">
    <property type="component" value="Unassembled WGS sequence"/>
</dbReference>
<dbReference type="InterPro" id="IPR051251">
    <property type="entry name" value="STK_FNIP-Repeat"/>
</dbReference>
<proteinExistence type="predicted"/>
<sequence>MYKYGVFIFFYLPLLHNEEFSFKESQIDISKFDYVIFNDTLINSKAIITIPKTITNLYLCSGIDMEKILKVCNDTTVTNLVFSTNFNCRLPPSLIPSNITNITFGDKFNCNLEIGSLPKHLEQLVFGSSFNCWLSPGQLPDSLQSITFGESFTVGFGVGSLPLNLRKLKSTIMNYHFGVTPDTLPPKIEKIIGFAVLIDDKLMPKTIKHISLSPVKNMKNCHYTIPLNLTSLCLFRFDFKPSILLLPLTLKKLNLGFYDKELELGFIPNSVKRLNLGYAFNQYLYPKILPNTIRWLKFPDTYNIPFEEGSIPEGVTTLILNTKISLQTAPLAIVEQLTISQSVTLEQFKTIPKSVKIIHYQRNDKDDQFEIKRIDVDDRWLVIHKKNEFGGFIKSTEQLAKVLQFRVTVTSTT</sequence>
<organism evidence="1 2">
    <name type="scientific">Heterostelium pallidum (strain ATCC 26659 / Pp 5 / PN500)</name>
    <name type="common">Cellular slime mold</name>
    <name type="synonym">Polysphondylium pallidum</name>
    <dbReference type="NCBI Taxonomy" id="670386"/>
    <lineage>
        <taxon>Eukaryota</taxon>
        <taxon>Amoebozoa</taxon>
        <taxon>Evosea</taxon>
        <taxon>Eumycetozoa</taxon>
        <taxon>Dictyostelia</taxon>
        <taxon>Acytosteliales</taxon>
        <taxon>Acytosteliaceae</taxon>
        <taxon>Heterostelium</taxon>
    </lineage>
</organism>
<dbReference type="RefSeq" id="XP_020435120.1">
    <property type="nucleotide sequence ID" value="XM_020574706.1"/>
</dbReference>